<name>K4IDL4_PSYTT</name>
<evidence type="ECO:0000313" key="3">
    <source>
        <dbReference type="EMBL" id="AFU68677.1"/>
    </source>
</evidence>
<evidence type="ECO:0000259" key="2">
    <source>
        <dbReference type="PROSITE" id="PS51186"/>
    </source>
</evidence>
<keyword evidence="1" id="KW-0812">Transmembrane</keyword>
<dbReference type="KEGG" id="ptq:P700755_001844"/>
<keyword evidence="1" id="KW-1133">Transmembrane helix</keyword>
<dbReference type="SUPFAM" id="SSF55729">
    <property type="entry name" value="Acyl-CoA N-acyltransferases (Nat)"/>
    <property type="match status" value="1"/>
</dbReference>
<evidence type="ECO:0000313" key="4">
    <source>
        <dbReference type="Proteomes" id="UP000008514"/>
    </source>
</evidence>
<keyword evidence="4" id="KW-1185">Reference proteome</keyword>
<dbReference type="CDD" id="cd04301">
    <property type="entry name" value="NAT_SF"/>
    <property type="match status" value="1"/>
</dbReference>
<gene>
    <name evidence="3" type="ordered locus">P700755_001844</name>
</gene>
<reference evidence="3" key="2">
    <citation type="submission" date="2012-09" db="EMBL/GenBank/DDBJ databases">
        <title>The complete sequence of Psychroflexus torquis an extreme psychrophile from sea-ice that is stimulated by light.</title>
        <authorList>
            <person name="Feng S."/>
            <person name="Powell S.M."/>
            <person name="Bowman J.P."/>
        </authorList>
    </citation>
    <scope>NUCLEOTIDE SEQUENCE [LARGE SCALE GENOMIC DNA]</scope>
    <source>
        <strain evidence="3">ATCC 700755</strain>
    </source>
</reference>
<sequence>MASFSLLTKPKVSELADFLFLIYLLTLVLNHIIKKGNNFGFTLKTMILNVRINLMIRELEGTDIKGLNNLPPIDWKFDYEAFVKSFIEDDFFHAFVIIQDELIVGTGNVMLKEKVGWLANIIVDQNHRGKGLGYKMTKFLVDFLNHKGCETQLLIATELGETVYQKVGFRKIMEYQCFDSEVDMDFNYTNSMRRLKKSDLESIYKLDKETNGENRIHLIDKYFATGTGYFNNDKELLEFYLPHLGRGLVLSKDSKAGIELLKLKHTKQGMRTLLPIDNGEGVNFLESYGLKKGVKWSRMILGKENKWNPKYIYSYGGGYCG</sequence>
<dbReference type="eggNOG" id="COG0454">
    <property type="taxonomic scope" value="Bacteria"/>
</dbReference>
<accession>K4IDL4</accession>
<dbReference type="Pfam" id="PF00583">
    <property type="entry name" value="Acetyltransf_1"/>
    <property type="match status" value="1"/>
</dbReference>
<dbReference type="PROSITE" id="PS51186">
    <property type="entry name" value="GNAT"/>
    <property type="match status" value="1"/>
</dbReference>
<dbReference type="Gene3D" id="3.40.630.30">
    <property type="match status" value="1"/>
</dbReference>
<dbReference type="InterPro" id="IPR000182">
    <property type="entry name" value="GNAT_dom"/>
</dbReference>
<evidence type="ECO:0000256" key="1">
    <source>
        <dbReference type="SAM" id="Phobius"/>
    </source>
</evidence>
<dbReference type="AlphaFoldDB" id="K4IDL4"/>
<dbReference type="InterPro" id="IPR016181">
    <property type="entry name" value="Acyl_CoA_acyltransferase"/>
</dbReference>
<organism evidence="3 4">
    <name type="scientific">Psychroflexus torquis (strain ATCC 700755 / CIP 106069 / ACAM 623)</name>
    <dbReference type="NCBI Taxonomy" id="313595"/>
    <lineage>
        <taxon>Bacteria</taxon>
        <taxon>Pseudomonadati</taxon>
        <taxon>Bacteroidota</taxon>
        <taxon>Flavobacteriia</taxon>
        <taxon>Flavobacteriales</taxon>
        <taxon>Flavobacteriaceae</taxon>
        <taxon>Psychroflexus</taxon>
    </lineage>
</organism>
<proteinExistence type="predicted"/>
<protein>
    <submittedName>
        <fullName evidence="3">N-acetyltransferase, NAT_SF superfamily</fullName>
    </submittedName>
</protein>
<feature type="transmembrane region" description="Helical" evidence="1">
    <location>
        <begin position="15"/>
        <end position="33"/>
    </location>
</feature>
<reference evidence="3" key="1">
    <citation type="submission" date="2006-03" db="EMBL/GenBank/DDBJ databases">
        <authorList>
            <person name="Bowman J."/>
            <person name="Ferriera S."/>
            <person name="Johnson J."/>
            <person name="Kravitz S."/>
            <person name="Halpern A."/>
            <person name="Remington K."/>
            <person name="Beeson K."/>
            <person name="Tran B."/>
            <person name="Rogers Y.-H."/>
            <person name="Friedman R."/>
            <person name="Venter J.C."/>
        </authorList>
    </citation>
    <scope>NUCLEOTIDE SEQUENCE [LARGE SCALE GENOMIC DNA]</scope>
    <source>
        <strain evidence="3">ATCC 700755</strain>
    </source>
</reference>
<dbReference type="HOGENOM" id="CLU_865649_0_0_10"/>
<dbReference type="Gene3D" id="3.40.630.90">
    <property type="match status" value="1"/>
</dbReference>
<dbReference type="Proteomes" id="UP000008514">
    <property type="component" value="Chromosome"/>
</dbReference>
<feature type="domain" description="N-acetyltransferase" evidence="2">
    <location>
        <begin position="54"/>
        <end position="189"/>
    </location>
</feature>
<keyword evidence="1" id="KW-0472">Membrane</keyword>
<dbReference type="EMBL" id="CP003879">
    <property type="protein sequence ID" value="AFU68677.1"/>
    <property type="molecule type" value="Genomic_DNA"/>
</dbReference>
<dbReference type="GO" id="GO:0016747">
    <property type="term" value="F:acyltransferase activity, transferring groups other than amino-acyl groups"/>
    <property type="evidence" value="ECO:0007669"/>
    <property type="project" value="InterPro"/>
</dbReference>